<dbReference type="InterPro" id="IPR006103">
    <property type="entry name" value="Glyco_hydro_2_cat"/>
</dbReference>
<keyword evidence="4 6" id="KW-0378">Hydrolase</keyword>
<dbReference type="AlphaFoldDB" id="A0A1X7HUY4"/>
<evidence type="ECO:0000256" key="5">
    <source>
        <dbReference type="ARBA" id="ARBA00023295"/>
    </source>
</evidence>
<dbReference type="Pfam" id="PF02836">
    <property type="entry name" value="Glyco_hydro_2_C"/>
    <property type="match status" value="1"/>
</dbReference>
<dbReference type="InterPro" id="IPR006101">
    <property type="entry name" value="Glyco_hydro_2"/>
</dbReference>
<dbReference type="FunFam" id="3.20.20.80:FF:000080">
    <property type="entry name" value="Beta-glucuronidase UidA"/>
    <property type="match status" value="1"/>
</dbReference>
<gene>
    <name evidence="10" type="ORF">SAMN06295981_0059</name>
</gene>
<dbReference type="GO" id="GO:0019391">
    <property type="term" value="P:glucuronoside catabolic process"/>
    <property type="evidence" value="ECO:0007669"/>
    <property type="project" value="TreeGrafter"/>
</dbReference>
<dbReference type="PROSITE" id="PS00719">
    <property type="entry name" value="GLYCOSYL_HYDROL_F2_1"/>
    <property type="match status" value="1"/>
</dbReference>
<evidence type="ECO:0000313" key="11">
    <source>
        <dbReference type="Proteomes" id="UP000193309"/>
    </source>
</evidence>
<comment type="similarity">
    <text evidence="1 6">Belongs to the glycosyl hydrolase 2 family.</text>
</comment>
<dbReference type="Proteomes" id="UP000193309">
    <property type="component" value="Unassembled WGS sequence"/>
</dbReference>
<evidence type="ECO:0000259" key="7">
    <source>
        <dbReference type="Pfam" id="PF00703"/>
    </source>
</evidence>
<protein>
    <recommendedName>
        <fullName evidence="3">Beta-glucuronidase</fullName>
        <ecNumber evidence="2">3.2.1.31</ecNumber>
    </recommendedName>
</protein>
<dbReference type="NCBIfam" id="NF007538">
    <property type="entry name" value="PRK10150.1"/>
    <property type="match status" value="1"/>
</dbReference>
<evidence type="ECO:0000259" key="9">
    <source>
        <dbReference type="Pfam" id="PF02837"/>
    </source>
</evidence>
<dbReference type="InterPro" id="IPR006102">
    <property type="entry name" value="Ig-like_GH2"/>
</dbReference>
<reference evidence="11" key="1">
    <citation type="submission" date="2017-04" db="EMBL/GenBank/DDBJ databases">
        <authorList>
            <person name="Varghese N."/>
            <person name="Submissions S."/>
        </authorList>
    </citation>
    <scope>NUCLEOTIDE SEQUENCE [LARGE SCALE GENOMIC DNA]</scope>
    <source>
        <strain evidence="11">VDS</strain>
    </source>
</reference>
<evidence type="ECO:0000256" key="6">
    <source>
        <dbReference type="RuleBase" id="RU361154"/>
    </source>
</evidence>
<dbReference type="SUPFAM" id="SSF49303">
    <property type="entry name" value="beta-Galactosidase/glucuronidase domain"/>
    <property type="match status" value="1"/>
</dbReference>
<feature type="domain" description="Glycoside hydrolase family 2 catalytic" evidence="8">
    <location>
        <begin position="276"/>
        <end position="592"/>
    </location>
</feature>
<dbReference type="Pfam" id="PF02837">
    <property type="entry name" value="Glyco_hydro_2_N"/>
    <property type="match status" value="1"/>
</dbReference>
<dbReference type="PRINTS" id="PR00132">
    <property type="entry name" value="GLHYDRLASE2"/>
</dbReference>
<dbReference type="Gene3D" id="3.20.20.80">
    <property type="entry name" value="Glycosidases"/>
    <property type="match status" value="1"/>
</dbReference>
<dbReference type="InterPro" id="IPR036156">
    <property type="entry name" value="Beta-gal/glucu_dom_sf"/>
</dbReference>
<dbReference type="EC" id="3.2.1.31" evidence="2"/>
<dbReference type="PANTHER" id="PTHR10066:SF67">
    <property type="entry name" value="BETA-GLUCURONIDASE"/>
    <property type="match status" value="1"/>
</dbReference>
<dbReference type="PANTHER" id="PTHR10066">
    <property type="entry name" value="BETA-GLUCURONIDASE"/>
    <property type="match status" value="1"/>
</dbReference>
<organism evidence="10 11">
    <name type="scientific">Corynebacterium pollutisoli</name>
    <dbReference type="NCBI Taxonomy" id="1610489"/>
    <lineage>
        <taxon>Bacteria</taxon>
        <taxon>Bacillati</taxon>
        <taxon>Actinomycetota</taxon>
        <taxon>Actinomycetes</taxon>
        <taxon>Mycobacteriales</taxon>
        <taxon>Corynebacteriaceae</taxon>
        <taxon>Corynebacterium</taxon>
    </lineage>
</organism>
<evidence type="ECO:0000256" key="3">
    <source>
        <dbReference type="ARBA" id="ARBA00016205"/>
    </source>
</evidence>
<keyword evidence="5 6" id="KW-0326">Glycosidase</keyword>
<feature type="domain" description="Glycosyl hydrolases family 2 sugar binding" evidence="9">
    <location>
        <begin position="12"/>
        <end position="180"/>
    </location>
</feature>
<dbReference type="GO" id="GO:0030246">
    <property type="term" value="F:carbohydrate binding"/>
    <property type="evidence" value="ECO:0007669"/>
    <property type="project" value="TreeGrafter"/>
</dbReference>
<dbReference type="InterPro" id="IPR008979">
    <property type="entry name" value="Galactose-bd-like_sf"/>
</dbReference>
<dbReference type="PROSITE" id="PS00608">
    <property type="entry name" value="GLYCOSYL_HYDROL_F2_2"/>
    <property type="match status" value="1"/>
</dbReference>
<dbReference type="Gene3D" id="2.60.40.10">
    <property type="entry name" value="Immunoglobulins"/>
    <property type="match status" value="1"/>
</dbReference>
<evidence type="ECO:0000313" key="10">
    <source>
        <dbReference type="EMBL" id="SMG05794.1"/>
    </source>
</evidence>
<dbReference type="EMBL" id="FXAR01000001">
    <property type="protein sequence ID" value="SMG05794.1"/>
    <property type="molecule type" value="Genomic_DNA"/>
</dbReference>
<accession>A0A1X7HUY4</accession>
<sequence length="605" mass="68265">MLPAISSPTRDIRPLDGMWRFAVDWDNTGIDDGLYTATLPGTREVAVPASVNDLFADEDIRNHVGYWFYQRTVRVPRGWDGERVILRFGSATHHAVVWVDDTEVGRHKGGYLPFEFDVTDHVTAGDTFRLTVAVDNRLDNTCIPPGSVVELPDGRRQQHYLHDFYNYSGLHRSVLLYSRPARHVSDITITTDYSGTTGQVTWAVEQSAPGDIRISVVDQQTGETVATGEGAEGVASISDVTLWTPGIGGLYDLVVQLVDGDEIVDEFRQPFGVRTVRIDGYRFLINDEPFYFTGFGMHEDHETLGKGHSDAHMLQDAELLSWIGANSLRTSHYPYSEEFMDYCDRQGIVVIDETPAVGLNWLMAGGIIDSGGGETYEDGHVDDHTQATHADEIRRLIARDKNRPSVVIWSIANEPDTASPGSVDYFRPLVDLARACDPTRPVGYVNVMFAPHDVCRISGMFDILMLNRYYGWYVDSGDLETSEAKFTAELDGWMERYKLPIIITEYGADTVAGLHSIYDQPFTEDYQVAYLEMNSRVFDACEAVVGEQMWNFADFQTKYGFARVDGNKKGAFTRDRRPKAAARFLRRRWHDMDAARYGRRDHRAR</sequence>
<dbReference type="InterPro" id="IPR023230">
    <property type="entry name" value="Glyco_hydro_2_CS"/>
</dbReference>
<dbReference type="InterPro" id="IPR017853">
    <property type="entry name" value="GH"/>
</dbReference>
<dbReference type="InterPro" id="IPR023232">
    <property type="entry name" value="Glyco_hydro_2_AS"/>
</dbReference>
<evidence type="ECO:0000259" key="8">
    <source>
        <dbReference type="Pfam" id="PF02836"/>
    </source>
</evidence>
<keyword evidence="11" id="KW-1185">Reference proteome</keyword>
<dbReference type="InterPro" id="IPR006104">
    <property type="entry name" value="Glyco_hydro_2_N"/>
</dbReference>
<dbReference type="RefSeq" id="WP_085548272.1">
    <property type="nucleotide sequence ID" value="NZ_FXAR01000001.1"/>
</dbReference>
<evidence type="ECO:0000256" key="2">
    <source>
        <dbReference type="ARBA" id="ARBA00012761"/>
    </source>
</evidence>
<dbReference type="InterPro" id="IPR013783">
    <property type="entry name" value="Ig-like_fold"/>
</dbReference>
<dbReference type="OrthoDB" id="9762066at2"/>
<dbReference type="SUPFAM" id="SSF49785">
    <property type="entry name" value="Galactose-binding domain-like"/>
    <property type="match status" value="1"/>
</dbReference>
<dbReference type="Gene3D" id="2.60.120.260">
    <property type="entry name" value="Galactose-binding domain-like"/>
    <property type="match status" value="1"/>
</dbReference>
<dbReference type="GO" id="GO:0005975">
    <property type="term" value="P:carbohydrate metabolic process"/>
    <property type="evidence" value="ECO:0007669"/>
    <property type="project" value="InterPro"/>
</dbReference>
<dbReference type="SUPFAM" id="SSF51445">
    <property type="entry name" value="(Trans)glycosidases"/>
    <property type="match status" value="1"/>
</dbReference>
<dbReference type="STRING" id="1610489.SAMN06295981_0059"/>
<dbReference type="Pfam" id="PF00703">
    <property type="entry name" value="Glyco_hydro_2"/>
    <property type="match status" value="1"/>
</dbReference>
<feature type="domain" description="Glycoside hydrolase family 2 immunoglobulin-like beta-sandwich" evidence="7">
    <location>
        <begin position="183"/>
        <end position="274"/>
    </location>
</feature>
<name>A0A1X7HUY4_9CORY</name>
<evidence type="ECO:0000256" key="4">
    <source>
        <dbReference type="ARBA" id="ARBA00022801"/>
    </source>
</evidence>
<evidence type="ECO:0000256" key="1">
    <source>
        <dbReference type="ARBA" id="ARBA00007401"/>
    </source>
</evidence>
<proteinExistence type="inferred from homology"/>
<dbReference type="GO" id="GO:0004566">
    <property type="term" value="F:beta-glucuronidase activity"/>
    <property type="evidence" value="ECO:0007669"/>
    <property type="project" value="UniProtKB-EC"/>
</dbReference>